<keyword evidence="2" id="KW-1185">Reference proteome</keyword>
<reference evidence="1" key="2">
    <citation type="journal article" date="2023" name="BMC Genomics">
        <title>Pest status, molecular evolution, and epigenetic factors derived from the genome assembly of Frankliniella fusca, a thysanopteran phytovirus vector.</title>
        <authorList>
            <person name="Catto M.A."/>
            <person name="Labadie P.E."/>
            <person name="Jacobson A.L."/>
            <person name="Kennedy G.G."/>
            <person name="Srinivasan R."/>
            <person name="Hunt B.G."/>
        </authorList>
    </citation>
    <scope>NUCLEOTIDE SEQUENCE</scope>
    <source>
        <strain evidence="1">PL_HMW_Pooled</strain>
    </source>
</reference>
<evidence type="ECO:0000313" key="2">
    <source>
        <dbReference type="Proteomes" id="UP001219518"/>
    </source>
</evidence>
<sequence length="59" mass="6663">MLYIVNYKIYCTSTEIFFTVKSSYSYIDHFTGPKCARGCVPVGLSLLQRAIHAGQRSRA</sequence>
<feature type="non-terminal residue" evidence="1">
    <location>
        <position position="59"/>
    </location>
</feature>
<comment type="caution">
    <text evidence="1">The sequence shown here is derived from an EMBL/GenBank/DDBJ whole genome shotgun (WGS) entry which is preliminary data.</text>
</comment>
<reference evidence="1" key="1">
    <citation type="submission" date="2021-07" db="EMBL/GenBank/DDBJ databases">
        <authorList>
            <person name="Catto M.A."/>
            <person name="Jacobson A."/>
            <person name="Kennedy G."/>
            <person name="Labadie P."/>
            <person name="Hunt B.G."/>
            <person name="Srinivasan R."/>
        </authorList>
    </citation>
    <scope>NUCLEOTIDE SEQUENCE</scope>
    <source>
        <strain evidence="1">PL_HMW_Pooled</strain>
        <tissue evidence="1">Head</tissue>
    </source>
</reference>
<dbReference type="Proteomes" id="UP001219518">
    <property type="component" value="Unassembled WGS sequence"/>
</dbReference>
<dbReference type="EMBL" id="JAHWGI010001444">
    <property type="protein sequence ID" value="KAK3933370.1"/>
    <property type="molecule type" value="Genomic_DNA"/>
</dbReference>
<organism evidence="1 2">
    <name type="scientific">Frankliniella fusca</name>
    <dbReference type="NCBI Taxonomy" id="407009"/>
    <lineage>
        <taxon>Eukaryota</taxon>
        <taxon>Metazoa</taxon>
        <taxon>Ecdysozoa</taxon>
        <taxon>Arthropoda</taxon>
        <taxon>Hexapoda</taxon>
        <taxon>Insecta</taxon>
        <taxon>Pterygota</taxon>
        <taxon>Neoptera</taxon>
        <taxon>Paraneoptera</taxon>
        <taxon>Thysanoptera</taxon>
        <taxon>Terebrantia</taxon>
        <taxon>Thripoidea</taxon>
        <taxon>Thripidae</taxon>
        <taxon>Frankliniella</taxon>
    </lineage>
</organism>
<protein>
    <submittedName>
        <fullName evidence="1">Pentatricopeptide repeat-containing protein</fullName>
    </submittedName>
</protein>
<gene>
    <name evidence="1" type="ORF">KUF71_017958</name>
</gene>
<name>A0AAE1I650_9NEOP</name>
<evidence type="ECO:0000313" key="1">
    <source>
        <dbReference type="EMBL" id="KAK3933370.1"/>
    </source>
</evidence>
<proteinExistence type="predicted"/>
<dbReference type="AlphaFoldDB" id="A0AAE1I650"/>
<accession>A0AAE1I650</accession>